<dbReference type="InterPro" id="IPR038765">
    <property type="entry name" value="Papain-like_cys_pep_sf"/>
</dbReference>
<organism evidence="6 7">
    <name type="scientific">Nitratireductor mangrovi</name>
    <dbReference type="NCBI Taxonomy" id="2599600"/>
    <lineage>
        <taxon>Bacteria</taxon>
        <taxon>Pseudomonadati</taxon>
        <taxon>Pseudomonadota</taxon>
        <taxon>Alphaproteobacteria</taxon>
        <taxon>Hyphomicrobiales</taxon>
        <taxon>Phyllobacteriaceae</taxon>
        <taxon>Nitratireductor</taxon>
    </lineage>
</organism>
<dbReference type="Proteomes" id="UP000321389">
    <property type="component" value="Chromosome"/>
</dbReference>
<dbReference type="OrthoDB" id="6058745at2"/>
<keyword evidence="4" id="KW-0788">Thiol protease</keyword>
<evidence type="ECO:0000256" key="3">
    <source>
        <dbReference type="ARBA" id="ARBA00022801"/>
    </source>
</evidence>
<evidence type="ECO:0000313" key="6">
    <source>
        <dbReference type="EMBL" id="QDY99055.1"/>
    </source>
</evidence>
<reference evidence="6" key="1">
    <citation type="submission" date="2020-04" db="EMBL/GenBank/DDBJ databases">
        <title>Nitratireductor sp. nov. isolated from mangrove soil.</title>
        <authorList>
            <person name="Ye Y."/>
        </authorList>
    </citation>
    <scope>NUCLEOTIDE SEQUENCE</scope>
    <source>
        <strain evidence="6">SY7</strain>
    </source>
</reference>
<dbReference type="EMBL" id="CP042301">
    <property type="protein sequence ID" value="QDY99055.1"/>
    <property type="molecule type" value="Genomic_DNA"/>
</dbReference>
<evidence type="ECO:0000256" key="2">
    <source>
        <dbReference type="ARBA" id="ARBA00022670"/>
    </source>
</evidence>
<feature type="domain" description="NlpC/P60" evidence="5">
    <location>
        <begin position="7"/>
        <end position="146"/>
    </location>
</feature>
<proteinExistence type="inferred from homology"/>
<keyword evidence="2" id="KW-0645">Protease</keyword>
<dbReference type="AlphaFoldDB" id="A0A5B8KTW5"/>
<dbReference type="NCBIfam" id="TIGR02219">
    <property type="entry name" value="phage_NlpC_fam"/>
    <property type="match status" value="1"/>
</dbReference>
<evidence type="ECO:0000313" key="7">
    <source>
        <dbReference type="Proteomes" id="UP000321389"/>
    </source>
</evidence>
<dbReference type="SUPFAM" id="SSF54001">
    <property type="entry name" value="Cysteine proteinases"/>
    <property type="match status" value="1"/>
</dbReference>
<dbReference type="GO" id="GO:0008234">
    <property type="term" value="F:cysteine-type peptidase activity"/>
    <property type="evidence" value="ECO:0007669"/>
    <property type="project" value="UniProtKB-KW"/>
</dbReference>
<gene>
    <name evidence="6" type="ORF">FQ775_00980</name>
</gene>
<dbReference type="InterPro" id="IPR011929">
    <property type="entry name" value="Phage_pept_NlpC/P60"/>
</dbReference>
<evidence type="ECO:0000256" key="1">
    <source>
        <dbReference type="ARBA" id="ARBA00007074"/>
    </source>
</evidence>
<dbReference type="RefSeq" id="WP_146297705.1">
    <property type="nucleotide sequence ID" value="NZ_CP042301.2"/>
</dbReference>
<evidence type="ECO:0000256" key="4">
    <source>
        <dbReference type="ARBA" id="ARBA00022807"/>
    </source>
</evidence>
<dbReference type="Gene3D" id="3.90.1720.10">
    <property type="entry name" value="endopeptidase domain like (from Nostoc punctiforme)"/>
    <property type="match status" value="1"/>
</dbReference>
<dbReference type="KEGG" id="niy:FQ775_00980"/>
<protein>
    <submittedName>
        <fullName evidence="6">Peptidase P60</fullName>
    </submittedName>
</protein>
<accession>A0A5B8KTW5</accession>
<dbReference type="InterPro" id="IPR000064">
    <property type="entry name" value="NLP_P60_dom"/>
</dbReference>
<dbReference type="PROSITE" id="PS51935">
    <property type="entry name" value="NLPC_P60"/>
    <property type="match status" value="1"/>
</dbReference>
<dbReference type="GO" id="GO:0006508">
    <property type="term" value="P:proteolysis"/>
    <property type="evidence" value="ECO:0007669"/>
    <property type="project" value="UniProtKB-KW"/>
</dbReference>
<comment type="similarity">
    <text evidence="1">Belongs to the peptidase C40 family.</text>
</comment>
<keyword evidence="7" id="KW-1185">Reference proteome</keyword>
<name>A0A5B8KTW5_9HYPH</name>
<keyword evidence="3" id="KW-0378">Hydrolase</keyword>
<sequence length="152" mass="16331">MTAAASVTDRLLIVAAARGWIGTPYVHQASVRGAGCDCLGLLRGIWREIVGPEPEAAPPYSPGWAEVSGRETLLETARRHLVEIAIDTAAPGSVLLFRWRPDLPVKHCGIVSAPGRMVHAYERAGVTEIALPVAWRRRLAAAFDFPKAGGRS</sequence>
<evidence type="ECO:0000259" key="5">
    <source>
        <dbReference type="PROSITE" id="PS51935"/>
    </source>
</evidence>